<reference evidence="3" key="1">
    <citation type="journal article" date="2019" name="Int. J. Syst. Evol. Microbiol.">
        <title>The Global Catalogue of Microorganisms (GCM) 10K type strain sequencing project: providing services to taxonomists for standard genome sequencing and annotation.</title>
        <authorList>
            <consortium name="The Broad Institute Genomics Platform"/>
            <consortium name="The Broad Institute Genome Sequencing Center for Infectious Disease"/>
            <person name="Wu L."/>
            <person name="Ma J."/>
        </authorList>
    </citation>
    <scope>NUCLEOTIDE SEQUENCE [LARGE SCALE GENOMIC DNA]</scope>
    <source>
        <strain evidence="3">CGMCC 1.7030</strain>
    </source>
</reference>
<keyword evidence="3" id="KW-1185">Reference proteome</keyword>
<proteinExistence type="predicted"/>
<feature type="chain" id="PRO_5045062962" evidence="1">
    <location>
        <begin position="27"/>
        <end position="79"/>
    </location>
</feature>
<name>A0ABW0C398_9BACT</name>
<dbReference type="EMBL" id="JBHSKS010000026">
    <property type="protein sequence ID" value="MFC5193653.1"/>
    <property type="molecule type" value="Genomic_DNA"/>
</dbReference>
<evidence type="ECO:0000313" key="3">
    <source>
        <dbReference type="Proteomes" id="UP001596163"/>
    </source>
</evidence>
<accession>A0ABW0C398</accession>
<dbReference type="Proteomes" id="UP001596163">
    <property type="component" value="Unassembled WGS sequence"/>
</dbReference>
<sequence>MKKILLTVVLVLVSLICFPCSGTYYAANQEDARSIRDQFATNCCRGSVITIENLETGLSITLMTSQDGINSSCAFSNAE</sequence>
<dbReference type="RefSeq" id="WP_377917794.1">
    <property type="nucleotide sequence ID" value="NZ_JBHSKS010000026.1"/>
</dbReference>
<protein>
    <submittedName>
        <fullName evidence="2">Uncharacterized protein</fullName>
    </submittedName>
</protein>
<gene>
    <name evidence="2" type="ORF">ACFPIK_17905</name>
</gene>
<evidence type="ECO:0000256" key="1">
    <source>
        <dbReference type="SAM" id="SignalP"/>
    </source>
</evidence>
<comment type="caution">
    <text evidence="2">The sequence shown here is derived from an EMBL/GenBank/DDBJ whole genome shotgun (WGS) entry which is preliminary data.</text>
</comment>
<organism evidence="2 3">
    <name type="scientific">Algoriphagus aquatilis</name>
    <dbReference type="NCBI Taxonomy" id="490186"/>
    <lineage>
        <taxon>Bacteria</taxon>
        <taxon>Pseudomonadati</taxon>
        <taxon>Bacteroidota</taxon>
        <taxon>Cytophagia</taxon>
        <taxon>Cytophagales</taxon>
        <taxon>Cyclobacteriaceae</taxon>
        <taxon>Algoriphagus</taxon>
    </lineage>
</organism>
<keyword evidence="1" id="KW-0732">Signal</keyword>
<evidence type="ECO:0000313" key="2">
    <source>
        <dbReference type="EMBL" id="MFC5193653.1"/>
    </source>
</evidence>
<feature type="signal peptide" evidence="1">
    <location>
        <begin position="1"/>
        <end position="26"/>
    </location>
</feature>